<dbReference type="EMBL" id="MGHY01000021">
    <property type="protein sequence ID" value="OGM79041.1"/>
    <property type="molecule type" value="Genomic_DNA"/>
</dbReference>
<name>A0A1F8CS18_9BACT</name>
<reference evidence="2 3" key="1">
    <citation type="journal article" date="2016" name="Nat. Commun.">
        <title>Thousands of microbial genomes shed light on interconnected biogeochemical processes in an aquifer system.</title>
        <authorList>
            <person name="Anantharaman K."/>
            <person name="Brown C.T."/>
            <person name="Hug L.A."/>
            <person name="Sharon I."/>
            <person name="Castelle C.J."/>
            <person name="Probst A.J."/>
            <person name="Thomas B.C."/>
            <person name="Singh A."/>
            <person name="Wilkins M.J."/>
            <person name="Karaoz U."/>
            <person name="Brodie E.L."/>
            <person name="Williams K.H."/>
            <person name="Hubbard S.S."/>
            <person name="Banfield J.F."/>
        </authorList>
    </citation>
    <scope>NUCLEOTIDE SEQUENCE [LARGE SCALE GENOMIC DNA]</scope>
</reference>
<accession>A0A1F8CS18</accession>
<dbReference type="STRING" id="1802538.A2382_01335"/>
<dbReference type="AlphaFoldDB" id="A0A1F8CS18"/>
<dbReference type="Gene3D" id="3.40.50.850">
    <property type="entry name" value="Isochorismatase-like"/>
    <property type="match status" value="1"/>
</dbReference>
<sequence>MAQRSNQDWRRFLDPNTTEMPTGRDLYEAFRDGDRSRVSLASQDTRKKHKWGVDWNLDFMEPDGVLAVPGSRKALGMWVESLMDEVDEVTMLTLSSDLHHPLQIFFPTLWMYGTGRMAGQMLRPSNFVTGEITYVRSADLDSGLIVPTYDPDWQDYYVRQLESSGGKTLTIYDFHCMEGSLGAAFVPAVQVATKYWEGRRGARASVWFKGNFWGTEMYAPQEAEVPHPHDTNSVITGVYDDLEEADETEIGGLAETHCVLEFNKKNVKRFENRRPEVLATLTLRRSMTAPIPYPGYEQELAANYQLFAQHNIRVID</sequence>
<dbReference type="Proteomes" id="UP000178999">
    <property type="component" value="Unassembled WGS sequence"/>
</dbReference>
<comment type="caution">
    <text evidence="2">The sequence shown here is derived from an EMBL/GenBank/DDBJ whole genome shotgun (WGS) entry which is preliminary data.</text>
</comment>
<gene>
    <name evidence="2" type="ORF">A2382_01335</name>
</gene>
<protein>
    <submittedName>
        <fullName evidence="2">Uncharacterized protein</fullName>
    </submittedName>
</protein>
<dbReference type="InterPro" id="IPR036380">
    <property type="entry name" value="Isochorismatase-like_sf"/>
</dbReference>
<evidence type="ECO:0000256" key="1">
    <source>
        <dbReference type="SAM" id="MobiDB-lite"/>
    </source>
</evidence>
<feature type="region of interest" description="Disordered" evidence="1">
    <location>
        <begin position="1"/>
        <end position="21"/>
    </location>
</feature>
<evidence type="ECO:0000313" key="2">
    <source>
        <dbReference type="EMBL" id="OGM79041.1"/>
    </source>
</evidence>
<evidence type="ECO:0000313" key="3">
    <source>
        <dbReference type="Proteomes" id="UP000178999"/>
    </source>
</evidence>
<organism evidence="2 3">
    <name type="scientific">Candidatus Woesebacteria bacterium RIFOXYB1_FULL_38_16</name>
    <dbReference type="NCBI Taxonomy" id="1802538"/>
    <lineage>
        <taxon>Bacteria</taxon>
        <taxon>Candidatus Woeseibacteriota</taxon>
    </lineage>
</organism>
<proteinExistence type="predicted"/>